<keyword evidence="4" id="KW-1185">Reference proteome</keyword>
<evidence type="ECO:0000256" key="2">
    <source>
        <dbReference type="SAM" id="Phobius"/>
    </source>
</evidence>
<gene>
    <name evidence="3" type="ORF">Cch01nite_04650</name>
</gene>
<dbReference type="AlphaFoldDB" id="A0A919P152"/>
<feature type="region of interest" description="Disordered" evidence="1">
    <location>
        <begin position="70"/>
        <end position="111"/>
    </location>
</feature>
<feature type="compositionally biased region" description="Low complexity" evidence="1">
    <location>
        <begin position="70"/>
        <end position="109"/>
    </location>
</feature>
<name>A0A919P152_9CELL</name>
<organism evidence="3 4">
    <name type="scientific">Cellulomonas chitinilytica</name>
    <dbReference type="NCBI Taxonomy" id="398759"/>
    <lineage>
        <taxon>Bacteria</taxon>
        <taxon>Bacillati</taxon>
        <taxon>Actinomycetota</taxon>
        <taxon>Actinomycetes</taxon>
        <taxon>Micrococcales</taxon>
        <taxon>Cellulomonadaceae</taxon>
        <taxon>Cellulomonas</taxon>
    </lineage>
</organism>
<protein>
    <submittedName>
        <fullName evidence="3">Uncharacterized protein</fullName>
    </submittedName>
</protein>
<comment type="caution">
    <text evidence="3">The sequence shown here is derived from an EMBL/GenBank/DDBJ whole genome shotgun (WGS) entry which is preliminary data.</text>
</comment>
<evidence type="ECO:0000313" key="4">
    <source>
        <dbReference type="Proteomes" id="UP000632740"/>
    </source>
</evidence>
<reference evidence="3" key="1">
    <citation type="submission" date="2021-01" db="EMBL/GenBank/DDBJ databases">
        <title>Whole genome shotgun sequence of Cellulomonas chitinilytica NBRC 110799.</title>
        <authorList>
            <person name="Komaki H."/>
            <person name="Tamura T."/>
        </authorList>
    </citation>
    <scope>NUCLEOTIDE SEQUENCE</scope>
    <source>
        <strain evidence="3">NBRC 110799</strain>
    </source>
</reference>
<keyword evidence="2" id="KW-0812">Transmembrane</keyword>
<evidence type="ECO:0000256" key="1">
    <source>
        <dbReference type="SAM" id="MobiDB-lite"/>
    </source>
</evidence>
<dbReference type="EMBL" id="BONK01000001">
    <property type="protein sequence ID" value="GIG19741.1"/>
    <property type="molecule type" value="Genomic_DNA"/>
</dbReference>
<sequence length="450" mass="47201">MDSDLDALLARGAGDLERQVPAMADRAFGSVRGAVRRRRVRRHAVESVAAVAGVAAVGVVAWLGAAHGTPAPAHTPSVTSSTSPSATPSSSPSATSSTAPPTAPPDDAAGIARVLSPSTGETWQEPVEDPGMTERLTEFGGQRAFLVGHHGDASIYALVNDEWPSSSIEGLYERVGETVSLIGCPVSADRCSPRVDGSLEHPGLLIDTTTRYESLTVPTSIRVSPTFGVTTTATTAVEWRGVYGDGGSMVGGSPLGYQVPSESRTLRQIGGARLVELRSPASGVVPGLTPLHYAYVTPMGGAFLLEAKDVDVADVASFRWDDGVDRPSAYPDRDGSGAPGAQQCFLSLLAAEADHVDADWRAAGTASDGRRVWVPVPGGNPVSHAVYAHERDSSFTYDEASEEFVDGAAAYPYTEEQFLDHHALFAVQGPDDEWLLGLREDSAATVYECA</sequence>
<keyword evidence="2" id="KW-1133">Transmembrane helix</keyword>
<proteinExistence type="predicted"/>
<dbReference type="RefSeq" id="WP_203747991.1">
    <property type="nucleotide sequence ID" value="NZ_BONK01000001.1"/>
</dbReference>
<dbReference type="Proteomes" id="UP000632740">
    <property type="component" value="Unassembled WGS sequence"/>
</dbReference>
<keyword evidence="2" id="KW-0472">Membrane</keyword>
<evidence type="ECO:0000313" key="3">
    <source>
        <dbReference type="EMBL" id="GIG19741.1"/>
    </source>
</evidence>
<accession>A0A919P152</accession>
<feature type="transmembrane region" description="Helical" evidence="2">
    <location>
        <begin position="44"/>
        <end position="65"/>
    </location>
</feature>